<gene>
    <name evidence="2" type="ORF">SPAR_43868</name>
</gene>
<name>A0A1R1S3W9_9ACTN</name>
<sequence>MPVPGAARRPASVLDHHEEGPGGQFALV</sequence>
<proteinExistence type="predicted"/>
<comment type="caution">
    <text evidence="2">The sequence shown here is derived from an EMBL/GenBank/DDBJ whole genome shotgun (WGS) entry which is preliminary data.</text>
</comment>
<evidence type="ECO:0000313" key="2">
    <source>
        <dbReference type="EMBL" id="OMI32964.1"/>
    </source>
</evidence>
<reference evidence="2 3" key="1">
    <citation type="submission" date="2013-05" db="EMBL/GenBank/DDBJ databases">
        <title>Genome sequence of Streptomyces sparsogenes DSM 40356.</title>
        <authorList>
            <person name="Coyne S."/>
            <person name="Seebeck F.P."/>
        </authorList>
    </citation>
    <scope>NUCLEOTIDE SEQUENCE [LARGE SCALE GENOMIC DNA]</scope>
    <source>
        <strain evidence="2 3">DSM 40356</strain>
    </source>
</reference>
<accession>A0A1R1S3W9</accession>
<evidence type="ECO:0000313" key="3">
    <source>
        <dbReference type="Proteomes" id="UP000186168"/>
    </source>
</evidence>
<organism evidence="2 3">
    <name type="scientific">Streptomyces sparsogenes DSM 40356</name>
    <dbReference type="NCBI Taxonomy" id="1331668"/>
    <lineage>
        <taxon>Bacteria</taxon>
        <taxon>Bacillati</taxon>
        <taxon>Actinomycetota</taxon>
        <taxon>Actinomycetes</taxon>
        <taxon>Kitasatosporales</taxon>
        <taxon>Streptomycetaceae</taxon>
        <taxon>Streptomyces</taxon>
    </lineage>
</organism>
<keyword evidence="3" id="KW-1185">Reference proteome</keyword>
<evidence type="ECO:0000256" key="1">
    <source>
        <dbReference type="SAM" id="MobiDB-lite"/>
    </source>
</evidence>
<protein>
    <submittedName>
        <fullName evidence="2">Uncharacterized protein</fullName>
    </submittedName>
</protein>
<dbReference type="Proteomes" id="UP000186168">
    <property type="component" value="Unassembled WGS sequence"/>
</dbReference>
<feature type="region of interest" description="Disordered" evidence="1">
    <location>
        <begin position="1"/>
        <end position="28"/>
    </location>
</feature>
<dbReference type="AlphaFoldDB" id="A0A1R1S3W9"/>
<dbReference type="EMBL" id="ASQP01000606">
    <property type="protein sequence ID" value="OMI32964.1"/>
    <property type="molecule type" value="Genomic_DNA"/>
</dbReference>